<keyword evidence="4 13" id="KW-1003">Cell membrane</keyword>
<evidence type="ECO:0000256" key="14">
    <source>
        <dbReference type="SAM" id="MobiDB-lite"/>
    </source>
</evidence>
<evidence type="ECO:0000256" key="1">
    <source>
        <dbReference type="ARBA" id="ARBA00004141"/>
    </source>
</evidence>
<keyword evidence="9 13" id="KW-0630">Potassium</keyword>
<dbReference type="PANTHER" id="PTHR30540:SF79">
    <property type="entry name" value="LOW AFFINITY POTASSIUM TRANSPORT SYSTEM PROTEIN KUP"/>
    <property type="match status" value="1"/>
</dbReference>
<dbReference type="InterPro" id="IPR003855">
    <property type="entry name" value="K+_transporter"/>
</dbReference>
<dbReference type="InterPro" id="IPR023051">
    <property type="entry name" value="Kup"/>
</dbReference>
<keyword evidence="12 13" id="KW-0472">Membrane</keyword>
<feature type="transmembrane region" description="Helical" evidence="13">
    <location>
        <begin position="71"/>
        <end position="95"/>
    </location>
</feature>
<dbReference type="InterPro" id="IPR053951">
    <property type="entry name" value="K_trans_N"/>
</dbReference>
<dbReference type="Pfam" id="PF02705">
    <property type="entry name" value="K_trans"/>
    <property type="match status" value="1"/>
</dbReference>
<keyword evidence="7 13" id="KW-0812">Transmembrane</keyword>
<comment type="similarity">
    <text evidence="2 13">Belongs to the HAK/KUP transporter (TC 2.A.72) family.</text>
</comment>
<protein>
    <recommendedName>
        <fullName evidence="13">Probable potassium transport system protein Kup</fullName>
    </recommendedName>
</protein>
<dbReference type="AlphaFoldDB" id="A0A1I3QT31"/>
<accession>A0A1I3QT31</accession>
<organism evidence="17 18">
    <name type="scientific">Aquamicrobium aerolatum DSM 21857</name>
    <dbReference type="NCBI Taxonomy" id="1121003"/>
    <lineage>
        <taxon>Bacteria</taxon>
        <taxon>Pseudomonadati</taxon>
        <taxon>Pseudomonadota</taxon>
        <taxon>Alphaproteobacteria</taxon>
        <taxon>Hyphomicrobiales</taxon>
        <taxon>Phyllobacteriaceae</taxon>
        <taxon>Aerobium</taxon>
    </lineage>
</organism>
<feature type="domain" description="K+ potassium transporter C-terminal" evidence="16">
    <location>
        <begin position="495"/>
        <end position="641"/>
    </location>
</feature>
<evidence type="ECO:0000256" key="4">
    <source>
        <dbReference type="ARBA" id="ARBA00022475"/>
    </source>
</evidence>
<evidence type="ECO:0000313" key="18">
    <source>
        <dbReference type="Proteomes" id="UP000242763"/>
    </source>
</evidence>
<evidence type="ECO:0000256" key="5">
    <source>
        <dbReference type="ARBA" id="ARBA00022519"/>
    </source>
</evidence>
<keyword evidence="10 13" id="KW-1133">Transmembrane helix</keyword>
<feature type="compositionally biased region" description="Basic and acidic residues" evidence="14">
    <location>
        <begin position="1"/>
        <end position="22"/>
    </location>
</feature>
<dbReference type="InterPro" id="IPR053952">
    <property type="entry name" value="K_trans_C"/>
</dbReference>
<feature type="transmembrane region" description="Helical" evidence="13">
    <location>
        <begin position="189"/>
        <end position="210"/>
    </location>
</feature>
<feature type="transmembrane region" description="Helical" evidence="13">
    <location>
        <begin position="222"/>
        <end position="246"/>
    </location>
</feature>
<feature type="transmembrane region" description="Helical" evidence="13">
    <location>
        <begin position="443"/>
        <end position="460"/>
    </location>
</feature>
<dbReference type="GO" id="GO:0015079">
    <property type="term" value="F:potassium ion transmembrane transporter activity"/>
    <property type="evidence" value="ECO:0007669"/>
    <property type="project" value="UniProtKB-UniRule"/>
</dbReference>
<dbReference type="Pfam" id="PF22776">
    <property type="entry name" value="K_trans_C"/>
    <property type="match status" value="1"/>
</dbReference>
<evidence type="ECO:0000313" key="17">
    <source>
        <dbReference type="EMBL" id="SFJ36247.1"/>
    </source>
</evidence>
<feature type="domain" description="K+ potassium transporter integral membrane" evidence="15">
    <location>
        <begin position="33"/>
        <end position="482"/>
    </location>
</feature>
<comment type="catalytic activity">
    <reaction evidence="13">
        <text>K(+)(in) + H(+)(in) = K(+)(out) + H(+)(out)</text>
        <dbReference type="Rhea" id="RHEA:28490"/>
        <dbReference type="ChEBI" id="CHEBI:15378"/>
        <dbReference type="ChEBI" id="CHEBI:29103"/>
    </reaction>
</comment>
<dbReference type="EMBL" id="FORF01000016">
    <property type="protein sequence ID" value="SFJ36247.1"/>
    <property type="molecule type" value="Genomic_DNA"/>
</dbReference>
<evidence type="ECO:0000256" key="6">
    <source>
        <dbReference type="ARBA" id="ARBA00022538"/>
    </source>
</evidence>
<dbReference type="STRING" id="1121003.SAMN03080618_02747"/>
<dbReference type="GO" id="GO:0015293">
    <property type="term" value="F:symporter activity"/>
    <property type="evidence" value="ECO:0007669"/>
    <property type="project" value="UniProtKB-UniRule"/>
</dbReference>
<evidence type="ECO:0000256" key="9">
    <source>
        <dbReference type="ARBA" id="ARBA00022958"/>
    </source>
</evidence>
<feature type="transmembrane region" description="Helical" evidence="13">
    <location>
        <begin position="414"/>
        <end position="437"/>
    </location>
</feature>
<keyword evidence="5" id="KW-0997">Cell inner membrane</keyword>
<comment type="subcellular location">
    <subcellularLocation>
        <location evidence="13">Cell membrane</location>
        <topology evidence="13">Multi-pass membrane protein</topology>
    </subcellularLocation>
    <subcellularLocation>
        <location evidence="1">Membrane</location>
        <topology evidence="1">Multi-pass membrane protein</topology>
    </subcellularLocation>
</comment>
<feature type="transmembrane region" description="Helical" evidence="13">
    <location>
        <begin position="306"/>
        <end position="331"/>
    </location>
</feature>
<proteinExistence type="inferred from homology"/>
<feature type="transmembrane region" description="Helical" evidence="13">
    <location>
        <begin position="384"/>
        <end position="407"/>
    </location>
</feature>
<reference evidence="18" key="1">
    <citation type="submission" date="2016-10" db="EMBL/GenBank/DDBJ databases">
        <authorList>
            <person name="Varghese N."/>
            <person name="Submissions S."/>
        </authorList>
    </citation>
    <scope>NUCLEOTIDE SEQUENCE [LARGE SCALE GENOMIC DNA]</scope>
    <source>
        <strain evidence="18">DSM 21857</strain>
    </source>
</reference>
<evidence type="ECO:0000256" key="10">
    <source>
        <dbReference type="ARBA" id="ARBA00022989"/>
    </source>
</evidence>
<dbReference type="PANTHER" id="PTHR30540">
    <property type="entry name" value="OSMOTIC STRESS POTASSIUM TRANSPORTER"/>
    <property type="match status" value="1"/>
</dbReference>
<feature type="transmembrane region" description="Helical" evidence="13">
    <location>
        <begin position="357"/>
        <end position="378"/>
    </location>
</feature>
<feature type="region of interest" description="Disordered" evidence="14">
    <location>
        <begin position="1"/>
        <end position="28"/>
    </location>
</feature>
<evidence type="ECO:0000259" key="15">
    <source>
        <dbReference type="Pfam" id="PF02705"/>
    </source>
</evidence>
<evidence type="ECO:0000256" key="8">
    <source>
        <dbReference type="ARBA" id="ARBA00022847"/>
    </source>
</evidence>
<evidence type="ECO:0000256" key="2">
    <source>
        <dbReference type="ARBA" id="ARBA00007019"/>
    </source>
</evidence>
<keyword evidence="8 13" id="KW-0769">Symport</keyword>
<feature type="transmembrane region" description="Helical" evidence="13">
    <location>
        <begin position="116"/>
        <end position="135"/>
    </location>
</feature>
<keyword evidence="6 13" id="KW-0633">Potassium transport</keyword>
<keyword evidence="3 13" id="KW-0813">Transport</keyword>
<dbReference type="Proteomes" id="UP000242763">
    <property type="component" value="Unassembled WGS sequence"/>
</dbReference>
<keyword evidence="11 13" id="KW-0406">Ion transport</keyword>
<evidence type="ECO:0000256" key="13">
    <source>
        <dbReference type="HAMAP-Rule" id="MF_01522"/>
    </source>
</evidence>
<gene>
    <name evidence="13" type="primary">kup</name>
    <name evidence="17" type="ORF">SAMN03080618_02747</name>
</gene>
<dbReference type="HAMAP" id="MF_01522">
    <property type="entry name" value="Kup"/>
    <property type="match status" value="1"/>
</dbReference>
<evidence type="ECO:0000259" key="16">
    <source>
        <dbReference type="Pfam" id="PF22776"/>
    </source>
</evidence>
<evidence type="ECO:0000256" key="7">
    <source>
        <dbReference type="ARBA" id="ARBA00022692"/>
    </source>
</evidence>
<comment type="function">
    <text evidence="13">Transport of potassium into the cell. Likely operates as a K(+):H(+) symporter.</text>
</comment>
<dbReference type="GO" id="GO:0005886">
    <property type="term" value="C:plasma membrane"/>
    <property type="evidence" value="ECO:0007669"/>
    <property type="project" value="UniProtKB-SubCell"/>
</dbReference>
<sequence length="642" mass="69536">MDLDRQASSEAERTPTDGDQDPHTPAQSSTAALTLGALGVVYGDIGTSPIYAFREALRVATGDGPNTDSDILGILSLIVWALTLIVAVKYLLIVLRADNRGEGGVLSLMALARRDAGRFSGFVLLLGMAGAALFYGDAMVSPAISVLSAVEGLEVVSPALHAWVVPIAVAILIGLFSVQKFGTAKVASVFGPVMMLWFLVLGGAGLYQIIHNPMVLLALNPYYAFNFLFEHSVVAMAVFGAVFLAITGAETLYADLGHFGRRPIVLAWFSLVFPALLLNYFGQGAYALQHHDANQPLFEMMPDWAGIPFVLLAMMATVIAGQAAITGAFSLTRQAIQLNLLPRFAVQHTSAEQSGQIYVPQINAFLLVGVVVLVLSFGSSSALATAYGIALSGAMVVTGALLFFVIWKVWKRPLWLAFAVMVPFAIIELTFLGANMLKVTDGGWVTILISTTVLVVMLTWRRGTSILFEKTRRSEVPLTLLTDNLAAKPPVLVDGTAIFLTGDRDSTPTALLHSLKHYHVLHKQNIILTVVTAERPRVPLSERAEIEVLNDLFTRLTLNYGYMDDPNIPKALAQVRKQGLKFDIMTTSFFLSRRSLKASADRGMPLWQDKLFITLARNASPATAYYQIPTGRVVEIGTQVLI</sequence>
<name>A0A1I3QT31_9HYPH</name>
<evidence type="ECO:0000256" key="3">
    <source>
        <dbReference type="ARBA" id="ARBA00022448"/>
    </source>
</evidence>
<dbReference type="RefSeq" id="WP_091523401.1">
    <property type="nucleotide sequence ID" value="NZ_FORF01000016.1"/>
</dbReference>
<feature type="transmembrane region" description="Helical" evidence="13">
    <location>
        <begin position="266"/>
        <end position="286"/>
    </location>
</feature>
<evidence type="ECO:0000256" key="12">
    <source>
        <dbReference type="ARBA" id="ARBA00023136"/>
    </source>
</evidence>
<evidence type="ECO:0000256" key="11">
    <source>
        <dbReference type="ARBA" id="ARBA00023065"/>
    </source>
</evidence>
<dbReference type="OrthoDB" id="9805577at2"/>
<feature type="transmembrane region" description="Helical" evidence="13">
    <location>
        <begin position="155"/>
        <end position="177"/>
    </location>
</feature>
<keyword evidence="18" id="KW-1185">Reference proteome</keyword>